<feature type="region of interest" description="Disordered" evidence="2">
    <location>
        <begin position="523"/>
        <end position="542"/>
    </location>
</feature>
<dbReference type="OrthoDB" id="2967263at2759"/>
<evidence type="ECO:0000313" key="4">
    <source>
        <dbReference type="Proteomes" id="UP000266841"/>
    </source>
</evidence>
<feature type="region of interest" description="Disordered" evidence="2">
    <location>
        <begin position="1"/>
        <end position="20"/>
    </location>
</feature>
<dbReference type="Gene3D" id="2.60.120.920">
    <property type="match status" value="2"/>
</dbReference>
<comment type="caution">
    <text evidence="3">The sequence shown here is derived from an EMBL/GenBank/DDBJ whole genome shotgun (WGS) entry which is preliminary data.</text>
</comment>
<keyword evidence="1" id="KW-0175">Coiled coil</keyword>
<protein>
    <recommendedName>
        <fullName evidence="5">B30.2/SPRY domain-containing protein</fullName>
    </recommendedName>
</protein>
<dbReference type="AlphaFoldDB" id="K0R255"/>
<accession>K0R255</accession>
<name>K0R255_THAOC</name>
<dbReference type="Proteomes" id="UP000266841">
    <property type="component" value="Unassembled WGS sequence"/>
</dbReference>
<dbReference type="Gene3D" id="1.20.5.170">
    <property type="match status" value="1"/>
</dbReference>
<keyword evidence="4" id="KW-1185">Reference proteome</keyword>
<feature type="region of interest" description="Disordered" evidence="2">
    <location>
        <begin position="85"/>
        <end position="160"/>
    </location>
</feature>
<feature type="compositionally biased region" description="Basic and acidic residues" evidence="2">
    <location>
        <begin position="112"/>
        <end position="131"/>
    </location>
</feature>
<gene>
    <name evidence="3" type="ORF">THAOC_35220</name>
</gene>
<reference evidence="3 4" key="1">
    <citation type="journal article" date="2012" name="Genome Biol.">
        <title>Genome and low-iron response of an oceanic diatom adapted to chronic iron limitation.</title>
        <authorList>
            <person name="Lommer M."/>
            <person name="Specht M."/>
            <person name="Roy A.S."/>
            <person name="Kraemer L."/>
            <person name="Andreson R."/>
            <person name="Gutowska M.A."/>
            <person name="Wolf J."/>
            <person name="Bergner S.V."/>
            <person name="Schilhabel M.B."/>
            <person name="Klostermeier U.C."/>
            <person name="Beiko R.G."/>
            <person name="Rosenstiel P."/>
            <person name="Hippler M."/>
            <person name="Laroche J."/>
        </authorList>
    </citation>
    <scope>NUCLEOTIDE SEQUENCE [LARGE SCALE GENOMIC DNA]</scope>
    <source>
        <strain evidence="3 4">CCMP1005</strain>
    </source>
</reference>
<feature type="coiled-coil region" evidence="1">
    <location>
        <begin position="168"/>
        <end position="195"/>
    </location>
</feature>
<evidence type="ECO:0000256" key="2">
    <source>
        <dbReference type="SAM" id="MobiDB-lite"/>
    </source>
</evidence>
<dbReference type="EMBL" id="AGNL01047970">
    <property type="protein sequence ID" value="EJK46130.1"/>
    <property type="molecule type" value="Genomic_DNA"/>
</dbReference>
<dbReference type="InterPro" id="IPR013320">
    <property type="entry name" value="ConA-like_dom_sf"/>
</dbReference>
<dbReference type="SUPFAM" id="SSF49899">
    <property type="entry name" value="Concanavalin A-like lectins/glucanases"/>
    <property type="match status" value="1"/>
</dbReference>
<evidence type="ECO:0000313" key="3">
    <source>
        <dbReference type="EMBL" id="EJK46130.1"/>
    </source>
</evidence>
<sequence>MDDEADGRRDERRDKFCGRKVDGGVGRGLSVAAATPNFQNRPANGAWFLVVIRDPVEKQTDDCRLDAEKPFGGALELHSASVRRIRPPVSTPQTRPLCPSHQADQLPPRLTLDPDRPSSTRVEYGRRRESEETQAVGGWDRHHLPAGREESPSSNLKTHSFSSETLAANQEAAGNAELESEIEKLRSRGRREEGSHEVLPVVTEVVVTTAVDLSRLDTSLVNQISYFLGTARELLNLALTCKSFGHPTPLTALNWSLVEEVARQSVCSRATDAEMSFLPRYASGAATWLTILHRYEQPLMFNVLLGSYIEHRNGDKTKVYATGDVVISSAVSSRHVMSCGVHFAEFQITGTPHIGVVRPMPDLDANAYEGENEDFFFIGEQIFYPDFLAQRSDEWGDGNVHACRYCSSNGIMNFTDWNDDGFDIEWEGREGCWDGGTIGMLLNLDMGTLTVYKNNRRLGVMKDGLSGPYCWVESAGKRKKGAASRYLSSAISGGEVQGQGPDRVICTWQPLFTSVVVERRSARPGIGQGHLQSAGMADDGRAKRLKSSDDGVVAEISELRGRVADLESEIAKLRLENRQHAGGIAELESENAKLRRENAQLRRRAGGIAALESENAQLRRRAQQRGGTHEVLPVVATTAVDLSRLDTSLVAQISSFLASSRELLNLALTCKAFGWRQPVSALNWSLVEEVARQTVCLRATDNEIGCLPPYVRGTATWLSILDRYEHLLDFDVLLGGYIEHRNGDKTAVYATEGHYKRSVAESGSCVMRSGAHYAEFLITGGPYIGIVRPMPGLDADSYPDVFDFFDDRFYPDFLAQRTDDWGSDVHTCEYFCRNGAMNWTNWEDYEIDDEWEGMESCQPGDIVGMLLDLDGGTLTVYRNNRRLGVMKTGLSGPYCWYASLAKRPPVTDAVSIKRGILPNSERETRN</sequence>
<dbReference type="InterPro" id="IPR043136">
    <property type="entry name" value="B30.2/SPRY_sf"/>
</dbReference>
<evidence type="ECO:0008006" key="5">
    <source>
        <dbReference type="Google" id="ProtNLM"/>
    </source>
</evidence>
<organism evidence="3 4">
    <name type="scientific">Thalassiosira oceanica</name>
    <name type="common">Marine diatom</name>
    <dbReference type="NCBI Taxonomy" id="159749"/>
    <lineage>
        <taxon>Eukaryota</taxon>
        <taxon>Sar</taxon>
        <taxon>Stramenopiles</taxon>
        <taxon>Ochrophyta</taxon>
        <taxon>Bacillariophyta</taxon>
        <taxon>Coscinodiscophyceae</taxon>
        <taxon>Thalassiosirophycidae</taxon>
        <taxon>Thalassiosirales</taxon>
        <taxon>Thalassiosiraceae</taxon>
        <taxon>Thalassiosira</taxon>
    </lineage>
</organism>
<feature type="compositionally biased region" description="Basic and acidic residues" evidence="2">
    <location>
        <begin position="139"/>
        <end position="151"/>
    </location>
</feature>
<feature type="coiled-coil region" evidence="1">
    <location>
        <begin position="556"/>
        <end position="604"/>
    </location>
</feature>
<proteinExistence type="predicted"/>
<evidence type="ECO:0000256" key="1">
    <source>
        <dbReference type="SAM" id="Coils"/>
    </source>
</evidence>